<evidence type="ECO:0000313" key="2">
    <source>
        <dbReference type="Proteomes" id="UP000308600"/>
    </source>
</evidence>
<dbReference type="EMBL" id="ML208503">
    <property type="protein sequence ID" value="TFK63818.1"/>
    <property type="molecule type" value="Genomic_DNA"/>
</dbReference>
<proteinExistence type="predicted"/>
<organism evidence="1 2">
    <name type="scientific">Pluteus cervinus</name>
    <dbReference type="NCBI Taxonomy" id="181527"/>
    <lineage>
        <taxon>Eukaryota</taxon>
        <taxon>Fungi</taxon>
        <taxon>Dikarya</taxon>
        <taxon>Basidiomycota</taxon>
        <taxon>Agaricomycotina</taxon>
        <taxon>Agaricomycetes</taxon>
        <taxon>Agaricomycetidae</taxon>
        <taxon>Agaricales</taxon>
        <taxon>Pluteineae</taxon>
        <taxon>Pluteaceae</taxon>
        <taxon>Pluteus</taxon>
    </lineage>
</organism>
<accession>A0ACD3AD66</accession>
<keyword evidence="2" id="KW-1185">Reference proteome</keyword>
<evidence type="ECO:0000313" key="1">
    <source>
        <dbReference type="EMBL" id="TFK63818.1"/>
    </source>
</evidence>
<protein>
    <submittedName>
        <fullName evidence="1">Uncharacterized protein</fullName>
    </submittedName>
</protein>
<sequence length="408" mass="46891">MPKTTGQSCWEQCYKRVKEYDEDMCKAWKDEIDKLLVFAGLFSAAVTAFVVESYQWLDGSGDQTTNLLSQLISIQLNGTGSIAPVIPEPLTPTPSAIRINIYWFLSLVLSLTSVLIGILCLQWLREYERPVAMSFKDKLCYRQVRYDGLIAWKVPQIMTCLPLLLEIALILFFIGVAELLWDRNHTVAIVVIVPITCSISFLLATTFLPVFQALIIRLQNSWRVCFPTQCPYKSPLSWLVYQMILPILDWRWFHNLKTDWTALRKTPFQALWPGFDYFWVIYQTSGQLAKSIQWMRTEFKYDSLAVIPLYECIDTMDLVAASFLRVPLQEEVRNLLGDKFADPKALCSSLDPVYEMGCALLLQNAPAHHSTFQEHVIRLALHHSSFLPLLRVWWHRDIPDSQKSGGPS</sequence>
<dbReference type="Proteomes" id="UP000308600">
    <property type="component" value="Unassembled WGS sequence"/>
</dbReference>
<gene>
    <name evidence="1" type="ORF">BDN72DRAFT_775447</name>
</gene>
<name>A0ACD3AD66_9AGAR</name>
<reference evidence="1 2" key="1">
    <citation type="journal article" date="2019" name="Nat. Ecol. Evol.">
        <title>Megaphylogeny resolves global patterns of mushroom evolution.</title>
        <authorList>
            <person name="Varga T."/>
            <person name="Krizsan K."/>
            <person name="Foldi C."/>
            <person name="Dima B."/>
            <person name="Sanchez-Garcia M."/>
            <person name="Sanchez-Ramirez S."/>
            <person name="Szollosi G.J."/>
            <person name="Szarkandi J.G."/>
            <person name="Papp V."/>
            <person name="Albert L."/>
            <person name="Andreopoulos W."/>
            <person name="Angelini C."/>
            <person name="Antonin V."/>
            <person name="Barry K.W."/>
            <person name="Bougher N.L."/>
            <person name="Buchanan P."/>
            <person name="Buyck B."/>
            <person name="Bense V."/>
            <person name="Catcheside P."/>
            <person name="Chovatia M."/>
            <person name="Cooper J."/>
            <person name="Damon W."/>
            <person name="Desjardin D."/>
            <person name="Finy P."/>
            <person name="Geml J."/>
            <person name="Haridas S."/>
            <person name="Hughes K."/>
            <person name="Justo A."/>
            <person name="Karasinski D."/>
            <person name="Kautmanova I."/>
            <person name="Kiss B."/>
            <person name="Kocsube S."/>
            <person name="Kotiranta H."/>
            <person name="LaButti K.M."/>
            <person name="Lechner B.E."/>
            <person name="Liimatainen K."/>
            <person name="Lipzen A."/>
            <person name="Lukacs Z."/>
            <person name="Mihaltcheva S."/>
            <person name="Morgado L.N."/>
            <person name="Niskanen T."/>
            <person name="Noordeloos M.E."/>
            <person name="Ohm R.A."/>
            <person name="Ortiz-Santana B."/>
            <person name="Ovrebo C."/>
            <person name="Racz N."/>
            <person name="Riley R."/>
            <person name="Savchenko A."/>
            <person name="Shiryaev A."/>
            <person name="Soop K."/>
            <person name="Spirin V."/>
            <person name="Szebenyi C."/>
            <person name="Tomsovsky M."/>
            <person name="Tulloss R.E."/>
            <person name="Uehling J."/>
            <person name="Grigoriev I.V."/>
            <person name="Vagvolgyi C."/>
            <person name="Papp T."/>
            <person name="Martin F.M."/>
            <person name="Miettinen O."/>
            <person name="Hibbett D.S."/>
            <person name="Nagy L.G."/>
        </authorList>
    </citation>
    <scope>NUCLEOTIDE SEQUENCE [LARGE SCALE GENOMIC DNA]</scope>
    <source>
        <strain evidence="1 2">NL-1719</strain>
    </source>
</reference>